<evidence type="ECO:0000313" key="1">
    <source>
        <dbReference type="EMBL" id="CRK97460.1"/>
    </source>
</evidence>
<protein>
    <submittedName>
        <fullName evidence="1">CLUMA_CG010849, isoform A</fullName>
    </submittedName>
</protein>
<organism evidence="1 2">
    <name type="scientific">Clunio marinus</name>
    <dbReference type="NCBI Taxonomy" id="568069"/>
    <lineage>
        <taxon>Eukaryota</taxon>
        <taxon>Metazoa</taxon>
        <taxon>Ecdysozoa</taxon>
        <taxon>Arthropoda</taxon>
        <taxon>Hexapoda</taxon>
        <taxon>Insecta</taxon>
        <taxon>Pterygota</taxon>
        <taxon>Neoptera</taxon>
        <taxon>Endopterygota</taxon>
        <taxon>Diptera</taxon>
        <taxon>Nematocera</taxon>
        <taxon>Chironomoidea</taxon>
        <taxon>Chironomidae</taxon>
        <taxon>Clunio</taxon>
    </lineage>
</organism>
<gene>
    <name evidence="1" type="ORF">CLUMA_CG010849</name>
</gene>
<name>A0A1J1ID25_9DIPT</name>
<reference evidence="1 2" key="1">
    <citation type="submission" date="2015-04" db="EMBL/GenBank/DDBJ databases">
        <authorList>
            <person name="Syromyatnikov M.Y."/>
            <person name="Popov V.N."/>
        </authorList>
    </citation>
    <scope>NUCLEOTIDE SEQUENCE [LARGE SCALE GENOMIC DNA]</scope>
</reference>
<accession>A0A1J1ID25</accession>
<dbReference type="Proteomes" id="UP000183832">
    <property type="component" value="Unassembled WGS sequence"/>
</dbReference>
<evidence type="ECO:0000313" key="2">
    <source>
        <dbReference type="Proteomes" id="UP000183832"/>
    </source>
</evidence>
<dbReference type="EMBL" id="CVRI01000047">
    <property type="protein sequence ID" value="CRK97460.1"/>
    <property type="molecule type" value="Genomic_DNA"/>
</dbReference>
<sequence length="66" mass="7594">MSRNQGYFRTSTGSFFIEPIEDYVDENRNILHLLYRSPRIDDKGDSEKCDLTNSPAIELHSSTLSI</sequence>
<keyword evidence="2" id="KW-1185">Reference proteome</keyword>
<proteinExistence type="predicted"/>
<dbReference type="AlphaFoldDB" id="A0A1J1ID25"/>